<dbReference type="OrthoDB" id="65716at2759"/>
<dbReference type="PANTHER" id="PTHR40375">
    <property type="entry name" value="SPORULATION-SPECIFIC PROTEIN 22"/>
    <property type="match status" value="1"/>
</dbReference>
<evidence type="ECO:0000256" key="1">
    <source>
        <dbReference type="ARBA" id="ARBA00023254"/>
    </source>
</evidence>
<organism evidence="3 4">
    <name type="scientific">Genlisea aurea</name>
    <dbReference type="NCBI Taxonomy" id="192259"/>
    <lineage>
        <taxon>Eukaryota</taxon>
        <taxon>Viridiplantae</taxon>
        <taxon>Streptophyta</taxon>
        <taxon>Embryophyta</taxon>
        <taxon>Tracheophyta</taxon>
        <taxon>Spermatophyta</taxon>
        <taxon>Magnoliopsida</taxon>
        <taxon>eudicotyledons</taxon>
        <taxon>Gunneridae</taxon>
        <taxon>Pentapetalae</taxon>
        <taxon>asterids</taxon>
        <taxon>lamiids</taxon>
        <taxon>Lamiales</taxon>
        <taxon>Lentibulariaceae</taxon>
        <taxon>Genlisea</taxon>
    </lineage>
</organism>
<name>S8CM08_9LAMI</name>
<reference evidence="3 4" key="1">
    <citation type="journal article" date="2013" name="BMC Genomics">
        <title>The miniature genome of a carnivorous plant Genlisea aurea contains a low number of genes and short non-coding sequences.</title>
        <authorList>
            <person name="Leushkin E.V."/>
            <person name="Sutormin R.A."/>
            <person name="Nabieva E.R."/>
            <person name="Penin A.A."/>
            <person name="Kondrashov A.S."/>
            <person name="Logacheva M.D."/>
        </authorList>
    </citation>
    <scope>NUCLEOTIDE SEQUENCE [LARGE SCALE GENOMIC DNA]</scope>
</reference>
<dbReference type="Gene3D" id="1.25.40.10">
    <property type="entry name" value="Tetratricopeptide repeat domain"/>
    <property type="match status" value="1"/>
</dbReference>
<evidence type="ECO:0000313" key="3">
    <source>
        <dbReference type="EMBL" id="EPS68179.1"/>
    </source>
</evidence>
<accession>S8CM08</accession>
<dbReference type="GO" id="GO:0051321">
    <property type="term" value="P:meiotic cell cycle"/>
    <property type="evidence" value="ECO:0007669"/>
    <property type="project" value="UniProtKB-KW"/>
</dbReference>
<dbReference type="AlphaFoldDB" id="S8CM08"/>
<dbReference type="SUPFAM" id="SSF48452">
    <property type="entry name" value="TPR-like"/>
    <property type="match status" value="1"/>
</dbReference>
<keyword evidence="4" id="KW-1185">Reference proteome</keyword>
<keyword evidence="1" id="KW-0469">Meiosis</keyword>
<gene>
    <name evidence="3" type="ORF">M569_06585</name>
</gene>
<dbReference type="InterPro" id="IPR039057">
    <property type="entry name" value="Spo22/ZIP4"/>
</dbReference>
<feature type="non-terminal residue" evidence="3">
    <location>
        <position position="1"/>
    </location>
</feature>
<dbReference type="InterPro" id="IPR013940">
    <property type="entry name" value="Spo22/ZIP4/TEX11"/>
</dbReference>
<dbReference type="EMBL" id="AUSU01002736">
    <property type="protein sequence ID" value="EPS68179.1"/>
    <property type="molecule type" value="Genomic_DNA"/>
</dbReference>
<dbReference type="InterPro" id="IPR011990">
    <property type="entry name" value="TPR-like_helical_dom_sf"/>
</dbReference>
<dbReference type="Proteomes" id="UP000015453">
    <property type="component" value="Unassembled WGS sequence"/>
</dbReference>
<dbReference type="GO" id="GO:0090173">
    <property type="term" value="P:regulation of synaptonemal complex assembly"/>
    <property type="evidence" value="ECO:0007669"/>
    <property type="project" value="InterPro"/>
</dbReference>
<dbReference type="PANTHER" id="PTHR40375:SF2">
    <property type="entry name" value="SPORULATION-SPECIFIC PROTEIN 22"/>
    <property type="match status" value="1"/>
</dbReference>
<dbReference type="Pfam" id="PF08631">
    <property type="entry name" value="SPO22"/>
    <property type="match status" value="1"/>
</dbReference>
<evidence type="ECO:0000313" key="4">
    <source>
        <dbReference type="Proteomes" id="UP000015453"/>
    </source>
</evidence>
<sequence>DSDDYAAVFSQIEFTIKSIERHSPALPLPDSFSTELRLALAQLNQQSPFANSLKLLVWKLSYRLWNACVDISNASSSKASEEHAKLRQAAAELLLLSADVVGIPSPAFKVALFFHKTGLMWYDLRKLDLANNCFEKAADLVSNIDIDSVTDDDERKLLLDLNLARSRLAWDIPDRNLAIALLNRSKNVLCGISRNYSLLANQYLAFGKALLSTSEAPAVNDALKLMNDSLELCEKGLRVVKRTEETLNLKELRLKTLRFIAAAHLQSEDFESVLKCVNVLREVGNCGDNHPSLSVLAMKAWLGLGRFEKAEKELRGMVVNKGIPEGVWVSAVESYFHVAGAAGVETVKGVFFGLLERCQVSAGATIRVVNRIVRNGGEGIQVRAKVVSDLVSDERVLTLFAGKGAAHQRTAMHALLWNCATENFRSKDYHLSAEMFEKSMLFVPLGIENRILKAKGYRVLCLCYLGVAQLDRAEEYVNEAEKLEPNIASAFLKFKIYLQMNDHDRAIAQMQSMHNCLDFTTDFISLSAHEAVACRALPVATASLNHLLTFYSSGKQMSTNEVVVHRVLVTILTQEPGSESQIIKHMKRAHARQAEIGPDLFFGKSEVGRRERNWFAANAWNLGVKSGQDKHYSISAEFFILASEFYGIICDGETTDRNTPMLCKSLLLGVSAKVADEKHGKCTLEESEVRQAIETLGRAGKMLKSNSSAIKKGDDQYAAIEPHFFFLYTWAAFDLYSRLSDTGPQQLQLVKELANFRSLNPKHLLHIGFEASQGPRGNPEVAAFALNTSLSTFLSSSTPDYQTVAEIIRKLISVAAVHRTDPDDDDSSVMEIYKQAYRMMVGLKEGEYPIEEAKWLAMTAWNRAAVPLKLGQIGSALKWMKFGLEIAMKVPSMNNYRSCMEEHLSGIQKKIN</sequence>
<feature type="non-terminal residue" evidence="3">
    <location>
        <position position="912"/>
    </location>
</feature>
<evidence type="ECO:0000256" key="2">
    <source>
        <dbReference type="ARBA" id="ARBA00031845"/>
    </source>
</evidence>
<comment type="caution">
    <text evidence="3">The sequence shown here is derived from an EMBL/GenBank/DDBJ whole genome shotgun (WGS) entry which is preliminary data.</text>
</comment>
<protein>
    <recommendedName>
        <fullName evidence="2">Protein ZIP4 homolog</fullName>
    </recommendedName>
</protein>
<proteinExistence type="predicted"/>